<keyword evidence="2" id="KW-1185">Reference proteome</keyword>
<dbReference type="AlphaFoldDB" id="A0A1G5Q1M8"/>
<reference evidence="2" key="1">
    <citation type="submission" date="2016-10" db="EMBL/GenBank/DDBJ databases">
        <authorList>
            <person name="Varghese N."/>
            <person name="Submissions S."/>
        </authorList>
    </citation>
    <scope>NUCLEOTIDE SEQUENCE [LARGE SCALE GENOMIC DNA]</scope>
    <source>
        <strain evidence="2">ATCC 29999</strain>
    </source>
</reference>
<evidence type="ECO:0000313" key="2">
    <source>
        <dbReference type="Proteomes" id="UP000183223"/>
    </source>
</evidence>
<dbReference type="Proteomes" id="UP000183223">
    <property type="component" value="Unassembled WGS sequence"/>
</dbReference>
<organism evidence="1 2">
    <name type="scientific">Photorhabdus luminescens</name>
    <name type="common">Xenorhabdus luminescens</name>
    <dbReference type="NCBI Taxonomy" id="29488"/>
    <lineage>
        <taxon>Bacteria</taxon>
        <taxon>Pseudomonadati</taxon>
        <taxon>Pseudomonadota</taxon>
        <taxon>Gammaproteobacteria</taxon>
        <taxon>Enterobacterales</taxon>
        <taxon>Morganellaceae</taxon>
        <taxon>Photorhabdus</taxon>
    </lineage>
</organism>
<evidence type="ECO:0008006" key="3">
    <source>
        <dbReference type="Google" id="ProtNLM"/>
    </source>
</evidence>
<dbReference type="GO" id="GO:1990238">
    <property type="term" value="F:double-stranded DNA endonuclease activity"/>
    <property type="evidence" value="ECO:0007669"/>
    <property type="project" value="TreeGrafter"/>
</dbReference>
<name>A0A1G5Q1M8_PHOLU</name>
<dbReference type="GO" id="GO:0006310">
    <property type="term" value="P:DNA recombination"/>
    <property type="evidence" value="ECO:0007669"/>
    <property type="project" value="TreeGrafter"/>
</dbReference>
<dbReference type="InterPro" id="IPR051699">
    <property type="entry name" value="Rpn/YhgA-like_nuclease"/>
</dbReference>
<evidence type="ECO:0000313" key="1">
    <source>
        <dbReference type="EMBL" id="SCZ55370.1"/>
    </source>
</evidence>
<accession>A0A1G5Q1M8</accession>
<sequence length="69" mass="7975">MTIAQKLKQKAFQEGFQETYQEAYQEGLQKGEKRASLKIVRALMDNGIDHETIMKNTGLSQNELEQIHH</sequence>
<dbReference type="EMBL" id="FMWJ01000002">
    <property type="protein sequence ID" value="SCZ55370.1"/>
    <property type="molecule type" value="Genomic_DNA"/>
</dbReference>
<gene>
    <name evidence="1" type="ORF">SAMN02982990_00733</name>
</gene>
<dbReference type="PANTHER" id="PTHR34611:SF2">
    <property type="entry name" value="INACTIVE RECOMBINATION-PROMOTING NUCLEASE-LIKE PROTEIN RPNE-RELATED"/>
    <property type="match status" value="1"/>
</dbReference>
<proteinExistence type="predicted"/>
<protein>
    <recommendedName>
        <fullName evidence="3">Transposase</fullName>
    </recommendedName>
</protein>
<dbReference type="PANTHER" id="PTHR34611">
    <property type="match status" value="1"/>
</dbReference>